<comment type="similarity">
    <text evidence="2 7">Belongs to the IL-10 family.</text>
</comment>
<evidence type="ECO:0000256" key="6">
    <source>
        <dbReference type="PIRSR" id="PIRSR620443-51"/>
    </source>
</evidence>
<comment type="function">
    <text evidence="7">Immune regulatory cytokine.</text>
</comment>
<reference evidence="9" key="1">
    <citation type="submission" date="2022-12" db="EMBL/GenBank/DDBJ databases">
        <authorList>
            <person name="Alioto T."/>
            <person name="Alioto T."/>
            <person name="Gomez Garrido J."/>
        </authorList>
    </citation>
    <scope>NUCLEOTIDE SEQUENCE</scope>
</reference>
<feature type="disulfide bond" evidence="6">
    <location>
        <begin position="74"/>
        <end position="166"/>
    </location>
</feature>
<dbReference type="Proteomes" id="UP001178461">
    <property type="component" value="Chromosome 6"/>
</dbReference>
<keyword evidence="5" id="KW-0732">Signal</keyword>
<feature type="disulfide bond" evidence="6">
    <location>
        <begin position="120"/>
        <end position="171"/>
    </location>
</feature>
<proteinExistence type="inferred from homology"/>
<dbReference type="InterPro" id="IPR020444">
    <property type="entry name" value="IL-24"/>
</dbReference>
<comment type="subcellular location">
    <subcellularLocation>
        <location evidence="1 7">Secreted</location>
    </subcellularLocation>
</comment>
<keyword evidence="8" id="KW-0472">Membrane</keyword>
<feature type="transmembrane region" description="Helical" evidence="8">
    <location>
        <begin position="42"/>
        <end position="60"/>
    </location>
</feature>
<keyword evidence="10" id="KW-1185">Reference proteome</keyword>
<keyword evidence="3 7" id="KW-0202">Cytokine</keyword>
<dbReference type="InterPro" id="IPR009079">
    <property type="entry name" value="4_helix_cytokine-like_core"/>
</dbReference>
<dbReference type="PANTHER" id="PTHR48482">
    <property type="entry name" value="INTERLEUKIN-19-RELATED"/>
    <property type="match status" value="1"/>
</dbReference>
<dbReference type="InterPro" id="IPR020443">
    <property type="entry name" value="IL-10/19/20/24/26"/>
</dbReference>
<evidence type="ECO:0000256" key="2">
    <source>
        <dbReference type="ARBA" id="ARBA00008813"/>
    </source>
</evidence>
<keyword evidence="6" id="KW-1015">Disulfide bond</keyword>
<sequence>MADIGFWNSLPIHQTFSDSSSNQEASIYTSKPREHTLATQRFFILQTMQVFFSLFLYLLLPPVLGDRFFQFGPCSISMNIHEIRECFGTIKKVIQARDPIRTASILHPHSLHNFQTLDSCCLARSILRFYLDKVFRHCETGSLYINRKISGIANSFLSIEKKFRVCDENMCTCGEEATNKYQQIIRNYEQMDVTLAAMKALGELDILLNWLEAY</sequence>
<accession>A0AA35P9G5</accession>
<dbReference type="GO" id="GO:0005615">
    <property type="term" value="C:extracellular space"/>
    <property type="evidence" value="ECO:0007669"/>
    <property type="project" value="UniProtKB-UniRule"/>
</dbReference>
<evidence type="ECO:0000256" key="4">
    <source>
        <dbReference type="ARBA" id="ARBA00022525"/>
    </source>
</evidence>
<feature type="disulfide bond" evidence="6">
    <location>
        <begin position="121"/>
        <end position="173"/>
    </location>
</feature>
<evidence type="ECO:0000256" key="8">
    <source>
        <dbReference type="SAM" id="Phobius"/>
    </source>
</evidence>
<name>A0AA35P9G5_9SAUR</name>
<keyword evidence="4 7" id="KW-0964">Secreted</keyword>
<dbReference type="Gene3D" id="1.20.1250.10">
    <property type="match status" value="1"/>
</dbReference>
<evidence type="ECO:0000313" key="10">
    <source>
        <dbReference type="Proteomes" id="UP001178461"/>
    </source>
</evidence>
<dbReference type="GO" id="GO:0005125">
    <property type="term" value="F:cytokine activity"/>
    <property type="evidence" value="ECO:0007669"/>
    <property type="project" value="UniProtKB-UniRule"/>
</dbReference>
<evidence type="ECO:0000256" key="5">
    <source>
        <dbReference type="ARBA" id="ARBA00022729"/>
    </source>
</evidence>
<dbReference type="SMART" id="SM00188">
    <property type="entry name" value="IL10"/>
    <property type="match status" value="1"/>
</dbReference>
<organism evidence="9 10">
    <name type="scientific">Podarcis lilfordi</name>
    <name type="common">Lilford's wall lizard</name>
    <dbReference type="NCBI Taxonomy" id="74358"/>
    <lineage>
        <taxon>Eukaryota</taxon>
        <taxon>Metazoa</taxon>
        <taxon>Chordata</taxon>
        <taxon>Craniata</taxon>
        <taxon>Vertebrata</taxon>
        <taxon>Euteleostomi</taxon>
        <taxon>Lepidosauria</taxon>
        <taxon>Squamata</taxon>
        <taxon>Bifurcata</taxon>
        <taxon>Unidentata</taxon>
        <taxon>Episquamata</taxon>
        <taxon>Laterata</taxon>
        <taxon>Lacertibaenia</taxon>
        <taxon>Lacertidae</taxon>
        <taxon>Podarcis</taxon>
    </lineage>
</organism>
<dbReference type="Pfam" id="PF00726">
    <property type="entry name" value="IL10"/>
    <property type="match status" value="1"/>
</dbReference>
<evidence type="ECO:0000256" key="1">
    <source>
        <dbReference type="ARBA" id="ARBA00004613"/>
    </source>
</evidence>
<gene>
    <name evidence="9" type="ORF">PODLI_1B029405</name>
</gene>
<dbReference type="PANTHER" id="PTHR48482:SF3">
    <property type="entry name" value="INTERLEUKIN-19"/>
    <property type="match status" value="1"/>
</dbReference>
<dbReference type="EMBL" id="OX395131">
    <property type="protein sequence ID" value="CAI5777730.1"/>
    <property type="molecule type" value="Genomic_DNA"/>
</dbReference>
<dbReference type="AlphaFoldDB" id="A0AA35P9G5"/>
<evidence type="ECO:0000313" key="9">
    <source>
        <dbReference type="EMBL" id="CAI5777730.1"/>
    </source>
</evidence>
<keyword evidence="8" id="KW-1133">Transmembrane helix</keyword>
<dbReference type="SUPFAM" id="SSF47266">
    <property type="entry name" value="4-helical cytokines"/>
    <property type="match status" value="1"/>
</dbReference>
<evidence type="ECO:0000256" key="7">
    <source>
        <dbReference type="RuleBase" id="RU368043"/>
    </source>
</evidence>
<keyword evidence="8" id="KW-0812">Transmembrane</keyword>
<dbReference type="PRINTS" id="PR01937">
    <property type="entry name" value="INTRLEUKIN24"/>
</dbReference>
<protein>
    <recommendedName>
        <fullName evidence="7">Interleukin family protein</fullName>
    </recommendedName>
</protein>
<evidence type="ECO:0000256" key="3">
    <source>
        <dbReference type="ARBA" id="ARBA00022514"/>
    </source>
</evidence>